<dbReference type="InterPro" id="IPR050738">
    <property type="entry name" value="Sulfatase"/>
</dbReference>
<evidence type="ECO:0000256" key="1">
    <source>
        <dbReference type="ARBA" id="ARBA00001913"/>
    </source>
</evidence>
<sequence precursor="true">MRSPHLMLTVALHLAVGIAAFAVSSEAASPKQPNIMVVLVDDMGIMDTSVPFLTDAAGEPKRYPLNDYYRTPSMERLAKQGIRFNNFYAMNVCSPTRCSIMTGQNGARHRTTQWISPANNNRGPSGPPAWNWAGLKKNDVTLPRLLQSAGYRTIHVGKGHFGPNGSEGEDPKNIGFDVNIAGRAIGSPGSYYGKQNYGSLPNKNGKRSGNAVFGLDKYHGTDTFLTDALTSEAKREVAAAVKAEKPFFLYFAHYAVHSPFNSDPRFAANYANSGKPANAQAFATLIEGMDQSLGQMLDELNALGVAENTLVVFLGDNGSDAPLGPEHDVACAAPLRGKKGTHYEGGMRVPFIAAWGKADAKNAFQQQLPIATGKIQPQPAAVYDLFPTILELAQVKSAEGHKVDGTSLATLISGKADPKREESFLMHFPHSPHRSEYFTSLRQGDWKVIYHYPPSKKFGTKRYELYNLKTDPFESQDVAKSQPAELQRMMALLVEKLTQQQALYPVGEDGMTELKPLLP</sequence>
<organism evidence="9 10">
    <name type="scientific">Anatilimnocola aggregata</name>
    <dbReference type="NCBI Taxonomy" id="2528021"/>
    <lineage>
        <taxon>Bacteria</taxon>
        <taxon>Pseudomonadati</taxon>
        <taxon>Planctomycetota</taxon>
        <taxon>Planctomycetia</taxon>
        <taxon>Pirellulales</taxon>
        <taxon>Pirellulaceae</taxon>
        <taxon>Anatilimnocola</taxon>
    </lineage>
</organism>
<dbReference type="InterPro" id="IPR000917">
    <property type="entry name" value="Sulfatase_N"/>
</dbReference>
<keyword evidence="3" id="KW-0479">Metal-binding</keyword>
<dbReference type="InterPro" id="IPR017850">
    <property type="entry name" value="Alkaline_phosphatase_core_sf"/>
</dbReference>
<feature type="domain" description="Sulfatase N-terminal" evidence="8">
    <location>
        <begin position="33"/>
        <end position="394"/>
    </location>
</feature>
<name>A0A517YEZ5_9BACT</name>
<evidence type="ECO:0000256" key="2">
    <source>
        <dbReference type="ARBA" id="ARBA00008779"/>
    </source>
</evidence>
<keyword evidence="4 7" id="KW-0732">Signal</keyword>
<dbReference type="Proteomes" id="UP000315017">
    <property type="component" value="Chromosome"/>
</dbReference>
<dbReference type="SUPFAM" id="SSF53649">
    <property type="entry name" value="Alkaline phosphatase-like"/>
    <property type="match status" value="1"/>
</dbReference>
<proteinExistence type="inferred from homology"/>
<dbReference type="CDD" id="cd16144">
    <property type="entry name" value="ARS_like"/>
    <property type="match status" value="1"/>
</dbReference>
<dbReference type="GO" id="GO:0046872">
    <property type="term" value="F:metal ion binding"/>
    <property type="evidence" value="ECO:0007669"/>
    <property type="project" value="UniProtKB-KW"/>
</dbReference>
<dbReference type="KEGG" id="aagg:ETAA8_39030"/>
<keyword evidence="10" id="KW-1185">Reference proteome</keyword>
<dbReference type="PANTHER" id="PTHR42693:SF42">
    <property type="entry name" value="ARYLSULFATASE G"/>
    <property type="match status" value="1"/>
</dbReference>
<dbReference type="Gene3D" id="3.30.1120.10">
    <property type="match status" value="1"/>
</dbReference>
<evidence type="ECO:0000313" key="10">
    <source>
        <dbReference type="Proteomes" id="UP000315017"/>
    </source>
</evidence>
<gene>
    <name evidence="9" type="primary">atsA_27</name>
    <name evidence="9" type="ORF">ETAA8_39030</name>
</gene>
<dbReference type="EC" id="3.1.6.1" evidence="9"/>
<dbReference type="PANTHER" id="PTHR42693">
    <property type="entry name" value="ARYLSULFATASE FAMILY MEMBER"/>
    <property type="match status" value="1"/>
</dbReference>
<dbReference type="Pfam" id="PF00884">
    <property type="entry name" value="Sulfatase"/>
    <property type="match status" value="1"/>
</dbReference>
<evidence type="ECO:0000256" key="6">
    <source>
        <dbReference type="ARBA" id="ARBA00022837"/>
    </source>
</evidence>
<comment type="cofactor">
    <cofactor evidence="1">
        <name>Ca(2+)</name>
        <dbReference type="ChEBI" id="CHEBI:29108"/>
    </cofactor>
</comment>
<dbReference type="EMBL" id="CP036274">
    <property type="protein sequence ID" value="QDU28798.1"/>
    <property type="molecule type" value="Genomic_DNA"/>
</dbReference>
<keyword evidence="6" id="KW-0106">Calcium</keyword>
<comment type="similarity">
    <text evidence="2">Belongs to the sulfatase family.</text>
</comment>
<dbReference type="OrthoDB" id="9783154at2"/>
<dbReference type="AlphaFoldDB" id="A0A517YEZ5"/>
<feature type="signal peptide" evidence="7">
    <location>
        <begin position="1"/>
        <end position="27"/>
    </location>
</feature>
<feature type="chain" id="PRO_5022004594" evidence="7">
    <location>
        <begin position="28"/>
        <end position="519"/>
    </location>
</feature>
<keyword evidence="5 9" id="KW-0378">Hydrolase</keyword>
<protein>
    <submittedName>
        <fullName evidence="9">Arylsulfatase</fullName>
        <ecNumber evidence="9">3.1.6.1</ecNumber>
    </submittedName>
</protein>
<evidence type="ECO:0000256" key="7">
    <source>
        <dbReference type="SAM" id="SignalP"/>
    </source>
</evidence>
<reference evidence="9 10" key="1">
    <citation type="submission" date="2019-02" db="EMBL/GenBank/DDBJ databases">
        <title>Deep-cultivation of Planctomycetes and their phenomic and genomic characterization uncovers novel biology.</title>
        <authorList>
            <person name="Wiegand S."/>
            <person name="Jogler M."/>
            <person name="Boedeker C."/>
            <person name="Pinto D."/>
            <person name="Vollmers J."/>
            <person name="Rivas-Marin E."/>
            <person name="Kohn T."/>
            <person name="Peeters S.H."/>
            <person name="Heuer A."/>
            <person name="Rast P."/>
            <person name="Oberbeckmann S."/>
            <person name="Bunk B."/>
            <person name="Jeske O."/>
            <person name="Meyerdierks A."/>
            <person name="Storesund J.E."/>
            <person name="Kallscheuer N."/>
            <person name="Luecker S."/>
            <person name="Lage O.M."/>
            <person name="Pohl T."/>
            <person name="Merkel B.J."/>
            <person name="Hornburger P."/>
            <person name="Mueller R.-W."/>
            <person name="Bruemmer F."/>
            <person name="Labrenz M."/>
            <person name="Spormann A.M."/>
            <person name="Op den Camp H."/>
            <person name="Overmann J."/>
            <person name="Amann R."/>
            <person name="Jetten M.S.M."/>
            <person name="Mascher T."/>
            <person name="Medema M.H."/>
            <person name="Devos D.P."/>
            <person name="Kaster A.-K."/>
            <person name="Ovreas L."/>
            <person name="Rohde M."/>
            <person name="Galperin M.Y."/>
            <person name="Jogler C."/>
        </authorList>
    </citation>
    <scope>NUCLEOTIDE SEQUENCE [LARGE SCALE GENOMIC DNA]</scope>
    <source>
        <strain evidence="9 10">ETA_A8</strain>
    </source>
</reference>
<dbReference type="Gene3D" id="3.40.720.10">
    <property type="entry name" value="Alkaline Phosphatase, subunit A"/>
    <property type="match status" value="1"/>
</dbReference>
<evidence type="ECO:0000313" key="9">
    <source>
        <dbReference type="EMBL" id="QDU28798.1"/>
    </source>
</evidence>
<accession>A0A517YEZ5</accession>
<evidence type="ECO:0000256" key="4">
    <source>
        <dbReference type="ARBA" id="ARBA00022729"/>
    </source>
</evidence>
<evidence type="ECO:0000256" key="3">
    <source>
        <dbReference type="ARBA" id="ARBA00022723"/>
    </source>
</evidence>
<dbReference type="GO" id="GO:0004065">
    <property type="term" value="F:arylsulfatase activity"/>
    <property type="evidence" value="ECO:0007669"/>
    <property type="project" value="UniProtKB-EC"/>
</dbReference>
<evidence type="ECO:0000256" key="5">
    <source>
        <dbReference type="ARBA" id="ARBA00022801"/>
    </source>
</evidence>
<evidence type="ECO:0000259" key="8">
    <source>
        <dbReference type="Pfam" id="PF00884"/>
    </source>
</evidence>